<evidence type="ECO:0000313" key="3">
    <source>
        <dbReference type="EMBL" id="MDR6582052.1"/>
    </source>
</evidence>
<feature type="transmembrane region" description="Helical" evidence="1">
    <location>
        <begin position="197"/>
        <end position="215"/>
    </location>
</feature>
<feature type="transmembrane region" description="Helical" evidence="1">
    <location>
        <begin position="296"/>
        <end position="314"/>
    </location>
</feature>
<organism evidence="3 4">
    <name type="scientific">Herbaspirillum frisingense</name>
    <dbReference type="NCBI Taxonomy" id="92645"/>
    <lineage>
        <taxon>Bacteria</taxon>
        <taxon>Pseudomonadati</taxon>
        <taxon>Pseudomonadota</taxon>
        <taxon>Betaproteobacteria</taxon>
        <taxon>Burkholderiales</taxon>
        <taxon>Oxalobacteraceae</taxon>
        <taxon>Herbaspirillum</taxon>
    </lineage>
</organism>
<name>A0ABU1P826_9BURK</name>
<dbReference type="EMBL" id="JAVDSJ010000001">
    <property type="protein sequence ID" value="MDR6582052.1"/>
    <property type="molecule type" value="Genomic_DNA"/>
</dbReference>
<dbReference type="RefSeq" id="WP_102662991.1">
    <property type="nucleotide sequence ID" value="NZ_JAVDSJ010000001.1"/>
</dbReference>
<gene>
    <name evidence="3" type="ORF">J2W50_000227</name>
</gene>
<keyword evidence="1" id="KW-1133">Transmembrane helix</keyword>
<feature type="transmembrane region" description="Helical" evidence="1">
    <location>
        <begin position="145"/>
        <end position="167"/>
    </location>
</feature>
<feature type="transmembrane region" description="Helical" evidence="1">
    <location>
        <begin position="58"/>
        <end position="79"/>
    </location>
</feature>
<feature type="transmembrane region" description="Helical" evidence="1">
    <location>
        <begin position="253"/>
        <end position="275"/>
    </location>
</feature>
<feature type="domain" description="Acyltransferase 3" evidence="2">
    <location>
        <begin position="18"/>
        <end position="338"/>
    </location>
</feature>
<accession>A0ABU1P826</accession>
<dbReference type="PANTHER" id="PTHR23028">
    <property type="entry name" value="ACETYLTRANSFERASE"/>
    <property type="match status" value="1"/>
</dbReference>
<comment type="caution">
    <text evidence="3">The sequence shown here is derived from an EMBL/GenBank/DDBJ whole genome shotgun (WGS) entry which is preliminary data.</text>
</comment>
<feature type="transmembrane region" description="Helical" evidence="1">
    <location>
        <begin position="174"/>
        <end position="191"/>
    </location>
</feature>
<feature type="transmembrane region" description="Helical" evidence="1">
    <location>
        <begin position="222"/>
        <end position="241"/>
    </location>
</feature>
<protein>
    <submittedName>
        <fullName evidence="3">Peptidoglycan/LPS O-acetylase OafA/YrhL</fullName>
    </submittedName>
</protein>
<evidence type="ECO:0000313" key="4">
    <source>
        <dbReference type="Proteomes" id="UP001260715"/>
    </source>
</evidence>
<dbReference type="Proteomes" id="UP001260715">
    <property type="component" value="Unassembled WGS sequence"/>
</dbReference>
<dbReference type="PANTHER" id="PTHR23028:SF53">
    <property type="entry name" value="ACYL_TRANSF_3 DOMAIN-CONTAINING PROTEIN"/>
    <property type="match status" value="1"/>
</dbReference>
<evidence type="ECO:0000259" key="2">
    <source>
        <dbReference type="Pfam" id="PF01757"/>
    </source>
</evidence>
<keyword evidence="1" id="KW-0812">Transmembrane</keyword>
<proteinExistence type="predicted"/>
<sequence length="365" mass="41796">MNQSNQPGQSTQAHRRYHDVDILRFCAAVGVMLLHYLVRGFAQGDDYSPVFYGEVANFVKYNYLAVNLFFMISGFVILMSSENVTARVFLRSRVLRLYPAYWFCCTVSFVLTYIFINHIFHLTVPRYVLNMTMLNGFFGIGFVDGVYWTLLVELKFYLLVLFVLLLGQMARIEWVLAAWLLLSILQIFLKSELVEKYFITNFASFFIAGCLFYRISKRGVTWFRLALLVLALPVGIHYELLDLVRRAAHYTGLAYYNETVFVICTAFYLLFVVVITRRSTSATYAGVSRLLGSLSYPIYLIHLNVGLVLYNLIGNSLDKWLLLALVCATMIVFAYLINRYVERPLAAFMGRKIPSGSTRASSSLA</sequence>
<dbReference type="InterPro" id="IPR002656">
    <property type="entry name" value="Acyl_transf_3_dom"/>
</dbReference>
<dbReference type="InterPro" id="IPR050879">
    <property type="entry name" value="Acyltransferase_3"/>
</dbReference>
<dbReference type="Pfam" id="PF01757">
    <property type="entry name" value="Acyl_transf_3"/>
    <property type="match status" value="1"/>
</dbReference>
<evidence type="ECO:0000256" key="1">
    <source>
        <dbReference type="SAM" id="Phobius"/>
    </source>
</evidence>
<keyword evidence="1" id="KW-0472">Membrane</keyword>
<reference evidence="3 4" key="1">
    <citation type="submission" date="2023-07" db="EMBL/GenBank/DDBJ databases">
        <title>Sorghum-associated microbial communities from plants grown in Nebraska, USA.</title>
        <authorList>
            <person name="Schachtman D."/>
        </authorList>
    </citation>
    <scope>NUCLEOTIDE SEQUENCE [LARGE SCALE GENOMIC DNA]</scope>
    <source>
        <strain evidence="3 4">596</strain>
    </source>
</reference>
<keyword evidence="4" id="KW-1185">Reference proteome</keyword>
<feature type="transmembrane region" description="Helical" evidence="1">
    <location>
        <begin position="320"/>
        <end position="341"/>
    </location>
</feature>
<feature type="transmembrane region" description="Helical" evidence="1">
    <location>
        <begin position="100"/>
        <end position="125"/>
    </location>
</feature>
<feature type="transmembrane region" description="Helical" evidence="1">
    <location>
        <begin position="21"/>
        <end position="38"/>
    </location>
</feature>